<keyword evidence="1" id="KW-0805">Transcription regulation</keyword>
<dbReference type="PROSITE" id="PS50932">
    <property type="entry name" value="HTH_LACI_2"/>
    <property type="match status" value="1"/>
</dbReference>
<reference evidence="5 6" key="1">
    <citation type="submission" date="2018-08" db="EMBL/GenBank/DDBJ databases">
        <title>Genomic Encyclopedia of Type Strains, Phase III (KMG-III): the genomes of soil and plant-associated and newly described type strains.</title>
        <authorList>
            <person name="Whitman W."/>
        </authorList>
    </citation>
    <scope>NUCLEOTIDE SEQUENCE [LARGE SCALE GENOMIC DNA]</scope>
    <source>
        <strain evidence="5 6">325-5</strain>
    </source>
</reference>
<dbReference type="OrthoDB" id="9768806at2"/>
<feature type="domain" description="HTH lacI-type" evidence="4">
    <location>
        <begin position="7"/>
        <end position="60"/>
    </location>
</feature>
<dbReference type="Gene3D" id="1.10.260.40">
    <property type="entry name" value="lambda repressor-like DNA-binding domains"/>
    <property type="match status" value="1"/>
</dbReference>
<proteinExistence type="predicted"/>
<dbReference type="SUPFAM" id="SSF53822">
    <property type="entry name" value="Periplasmic binding protein-like I"/>
    <property type="match status" value="1"/>
</dbReference>
<organism evidence="5 6">
    <name type="scientific">Lutibacter oceani</name>
    <dbReference type="NCBI Taxonomy" id="1853311"/>
    <lineage>
        <taxon>Bacteria</taxon>
        <taxon>Pseudomonadati</taxon>
        <taxon>Bacteroidota</taxon>
        <taxon>Flavobacteriia</taxon>
        <taxon>Flavobacteriales</taxon>
        <taxon>Flavobacteriaceae</taxon>
        <taxon>Lutibacter</taxon>
    </lineage>
</organism>
<dbReference type="SUPFAM" id="SSF47413">
    <property type="entry name" value="lambda repressor-like DNA-binding domains"/>
    <property type="match status" value="1"/>
</dbReference>
<keyword evidence="6" id="KW-1185">Reference proteome</keyword>
<dbReference type="InterPro" id="IPR000843">
    <property type="entry name" value="HTH_LacI"/>
</dbReference>
<dbReference type="RefSeq" id="WP_115881108.1">
    <property type="nucleotide sequence ID" value="NZ_QTTQ01000011.1"/>
</dbReference>
<dbReference type="GO" id="GO:0000976">
    <property type="term" value="F:transcription cis-regulatory region binding"/>
    <property type="evidence" value="ECO:0007669"/>
    <property type="project" value="TreeGrafter"/>
</dbReference>
<dbReference type="GO" id="GO:0003700">
    <property type="term" value="F:DNA-binding transcription factor activity"/>
    <property type="evidence" value="ECO:0007669"/>
    <property type="project" value="TreeGrafter"/>
</dbReference>
<evidence type="ECO:0000259" key="4">
    <source>
        <dbReference type="PROSITE" id="PS50932"/>
    </source>
</evidence>
<sequence>MKKKICTLKELALKLNLSISTVSRALNNHPDISNETKLKVVNLANKLNYTPNLFAQGFRKNKTNMIGVILPNVTHYFSATILKGILKQAEVKGYRVFITESNNNVKKQSEMLHTMMQFGVDGILMSISKKTKNIKDILDLLDKIPIVLFDKVSYKIPCTQIVVNEEEASFKAIEHLIHTGKKRIAIIKEDEFSFSSERRFEGYLRALKENAIDIDKNLIISCEDLSLEQGRRMTKLLLGLKNKPDAIFAITDTAAIGVIKTLKKFNIKIPEDIAVIGFSNSLHSTIIEPKLTTVDQPGEKIGKTAIEYLVKEIESSEAYVSSKTIEIKTTLIVRDSSLKTTSFI</sequence>
<dbReference type="Proteomes" id="UP000256429">
    <property type="component" value="Unassembled WGS sequence"/>
</dbReference>
<dbReference type="CDD" id="cd06267">
    <property type="entry name" value="PBP1_LacI_sugar_binding-like"/>
    <property type="match status" value="1"/>
</dbReference>
<dbReference type="InterPro" id="IPR028082">
    <property type="entry name" value="Peripla_BP_I"/>
</dbReference>
<name>A0A3D9RL13_9FLAO</name>
<evidence type="ECO:0000256" key="1">
    <source>
        <dbReference type="ARBA" id="ARBA00023015"/>
    </source>
</evidence>
<dbReference type="Gene3D" id="3.40.50.2300">
    <property type="match status" value="2"/>
</dbReference>
<dbReference type="CDD" id="cd01392">
    <property type="entry name" value="HTH_LacI"/>
    <property type="match status" value="1"/>
</dbReference>
<evidence type="ECO:0000313" key="5">
    <source>
        <dbReference type="EMBL" id="REE80559.1"/>
    </source>
</evidence>
<dbReference type="InterPro" id="IPR010982">
    <property type="entry name" value="Lambda_DNA-bd_dom_sf"/>
</dbReference>
<gene>
    <name evidence="5" type="ORF">BX611_2205</name>
</gene>
<dbReference type="PANTHER" id="PTHR30146:SF109">
    <property type="entry name" value="HTH-TYPE TRANSCRIPTIONAL REGULATOR GALS"/>
    <property type="match status" value="1"/>
</dbReference>
<evidence type="ECO:0000313" key="6">
    <source>
        <dbReference type="Proteomes" id="UP000256429"/>
    </source>
</evidence>
<evidence type="ECO:0000256" key="2">
    <source>
        <dbReference type="ARBA" id="ARBA00023125"/>
    </source>
</evidence>
<protein>
    <submittedName>
        <fullName evidence="5">LacI family transcriptional regulator</fullName>
    </submittedName>
</protein>
<keyword evidence="2" id="KW-0238">DNA-binding</keyword>
<comment type="caution">
    <text evidence="5">The sequence shown here is derived from an EMBL/GenBank/DDBJ whole genome shotgun (WGS) entry which is preliminary data.</text>
</comment>
<dbReference type="PANTHER" id="PTHR30146">
    <property type="entry name" value="LACI-RELATED TRANSCRIPTIONAL REPRESSOR"/>
    <property type="match status" value="1"/>
</dbReference>
<dbReference type="EMBL" id="QTTQ01000011">
    <property type="protein sequence ID" value="REE80559.1"/>
    <property type="molecule type" value="Genomic_DNA"/>
</dbReference>
<dbReference type="InterPro" id="IPR046335">
    <property type="entry name" value="LacI/GalR-like_sensor"/>
</dbReference>
<evidence type="ECO:0000256" key="3">
    <source>
        <dbReference type="ARBA" id="ARBA00023163"/>
    </source>
</evidence>
<dbReference type="Pfam" id="PF00356">
    <property type="entry name" value="LacI"/>
    <property type="match status" value="1"/>
</dbReference>
<accession>A0A3D9RL13</accession>
<dbReference type="Pfam" id="PF13377">
    <property type="entry name" value="Peripla_BP_3"/>
    <property type="match status" value="1"/>
</dbReference>
<dbReference type="SMART" id="SM00354">
    <property type="entry name" value="HTH_LACI"/>
    <property type="match status" value="1"/>
</dbReference>
<dbReference type="AlphaFoldDB" id="A0A3D9RL13"/>
<keyword evidence="3" id="KW-0804">Transcription</keyword>